<dbReference type="SUPFAM" id="SSF56801">
    <property type="entry name" value="Acetyl-CoA synthetase-like"/>
    <property type="match status" value="2"/>
</dbReference>
<protein>
    <recommendedName>
        <fullName evidence="9">Long-chain-fatty-acid--CoA ligase</fullName>
    </recommendedName>
</protein>
<dbReference type="Proteomes" id="UP000736164">
    <property type="component" value="Unassembled WGS sequence"/>
</dbReference>
<dbReference type="GO" id="GO:0044539">
    <property type="term" value="P:long-chain fatty acid import into cell"/>
    <property type="evidence" value="ECO:0007669"/>
    <property type="project" value="TreeGrafter"/>
</dbReference>
<evidence type="ECO:0000256" key="8">
    <source>
        <dbReference type="ARBA" id="ARBA00036527"/>
    </source>
</evidence>
<dbReference type="InterPro" id="IPR000873">
    <property type="entry name" value="AMP-dep_synth/lig_dom"/>
</dbReference>
<dbReference type="Gene3D" id="3.40.50.12780">
    <property type="entry name" value="N-terminal domain of ligase-like"/>
    <property type="match status" value="2"/>
</dbReference>
<comment type="caution">
    <text evidence="12">The sequence shown here is derived from an EMBL/GenBank/DDBJ whole genome shotgun (WGS) entry which is preliminary data.</text>
</comment>
<name>A0A8J7NFV9_ATRSP</name>
<dbReference type="GO" id="GO:0004467">
    <property type="term" value="F:long-chain fatty acid-CoA ligase activity"/>
    <property type="evidence" value="ECO:0007669"/>
    <property type="project" value="TreeGrafter"/>
</dbReference>
<evidence type="ECO:0000313" key="12">
    <source>
        <dbReference type="EMBL" id="MBN3313409.1"/>
    </source>
</evidence>
<comment type="catalytic activity">
    <reaction evidence="8">
        <text>a very long-chain fatty acid + ATP + CoA = a very long-chain fatty acyl-CoA + AMP + diphosphate</text>
        <dbReference type="Rhea" id="RHEA:54536"/>
        <dbReference type="ChEBI" id="CHEBI:30616"/>
        <dbReference type="ChEBI" id="CHEBI:33019"/>
        <dbReference type="ChEBI" id="CHEBI:57287"/>
        <dbReference type="ChEBI" id="CHEBI:58950"/>
        <dbReference type="ChEBI" id="CHEBI:138261"/>
        <dbReference type="ChEBI" id="CHEBI:456215"/>
    </reaction>
    <physiologicalReaction direction="left-to-right" evidence="8">
        <dbReference type="Rhea" id="RHEA:54537"/>
    </physiologicalReaction>
</comment>
<dbReference type="PANTHER" id="PTHR43107:SF23">
    <property type="entry name" value="VERY LONG-CHAIN ACYL-COA SYNTHETASE"/>
    <property type="match status" value="1"/>
</dbReference>
<evidence type="ECO:0000256" key="4">
    <source>
        <dbReference type="ARBA" id="ARBA00022692"/>
    </source>
</evidence>
<keyword evidence="7" id="KW-0443">Lipid metabolism</keyword>
<reference evidence="12" key="1">
    <citation type="journal article" date="2021" name="Cell">
        <title>Tracing the genetic footprints of vertebrate landing in non-teleost ray-finned fishes.</title>
        <authorList>
            <person name="Bi X."/>
            <person name="Wang K."/>
            <person name="Yang L."/>
            <person name="Pan H."/>
            <person name="Jiang H."/>
            <person name="Wei Q."/>
            <person name="Fang M."/>
            <person name="Yu H."/>
            <person name="Zhu C."/>
            <person name="Cai Y."/>
            <person name="He Y."/>
            <person name="Gan X."/>
            <person name="Zeng H."/>
            <person name="Yu D."/>
            <person name="Zhu Y."/>
            <person name="Jiang H."/>
            <person name="Qiu Q."/>
            <person name="Yang H."/>
            <person name="Zhang Y.E."/>
            <person name="Wang W."/>
            <person name="Zhu M."/>
            <person name="He S."/>
            <person name="Zhang G."/>
        </authorList>
    </citation>
    <scope>NUCLEOTIDE SEQUENCE</scope>
    <source>
        <strain evidence="12">Allg_001</strain>
    </source>
</reference>
<evidence type="ECO:0000313" key="13">
    <source>
        <dbReference type="Proteomes" id="UP000736164"/>
    </source>
</evidence>
<proteinExistence type="inferred from homology"/>
<gene>
    <name evidence="12" type="primary">Slc27a2</name>
    <name evidence="12" type="ORF">GTO95_0001604</name>
</gene>
<evidence type="ECO:0000256" key="6">
    <source>
        <dbReference type="ARBA" id="ARBA00022989"/>
    </source>
</evidence>
<evidence type="ECO:0000256" key="2">
    <source>
        <dbReference type="ARBA" id="ARBA00022448"/>
    </source>
</evidence>
<feature type="non-terminal residue" evidence="12">
    <location>
        <position position="1"/>
    </location>
</feature>
<evidence type="ECO:0000256" key="10">
    <source>
        <dbReference type="ARBA" id="ARBA00048666"/>
    </source>
</evidence>
<sequence length="811" mass="91140">MHIIFAILAGLAILPLLFRSFFPYIIQDWAHMANVMGSIVKFAKRSRRNPPYLVLDRFFEQVQKHPDKPFIVSRDHTYSFRETDRFSNKFARVFRIHADLKEGDTVALYIGNEPAFIFIWLALAKIGCPVALLNCNIRSKSLLHCFSCCDAKTLIAASELTDAVVEVLPFLREQKASVFILSAESTIPGTETLIDKIDQASDQPIPQSERSSITMQSPAVYIYTSGTTGLPKAAMINQKRLLSALVVLSSVGVHSDDVVYVNLPLYHSAAFLIGFIGSIEAGSTIVLRHKFSVSQFWDDCRKYNVTVMQYIGETMRYLCNTPKKENDRDHKVRIAIGNGLRADVWREFLTRFGSVHIMEFYGATEGNIGFINYVGKIGAVGRVNYLHRKLFPYALIKYDIEKDEPVRDSQGLCLEASKGETGLLVAKITQIAPFSGYAKNHQQTDRKKLGDVFQKGDLYFNSGDLLRIDQDNFIYFQDRVGDTFRWKGENVSTTEVADIFAMVDCVEEANVYGVQVPELKGAVEEVLPALREQRVTVFILSGEADTEGVESLADKIEQAPDYPLSPALRSHVTAKSTALYIYTSGTTGLPKAARINQERIWAASFLQGIVGVTSEDIIYINLPLYHSAGLLMGLCGAIERGITVILRRKFSVSQFWDDCRKHNVTVIQYIGEVLRYLCNTPKKDHDQDHKVRLAFGNGVRSDTWSEFLQRFGDIRFCECYGATEGNVGFVNYVGKVGAIGRTNYIHKVHTTLNIRCLHSESTVTVASLLDGTESSKKASELLCPKCSWRQKQNWKDNNRCNLPLMLSDLIM</sequence>
<keyword evidence="3" id="KW-0436">Ligase</keyword>
<evidence type="ECO:0000256" key="9">
    <source>
        <dbReference type="ARBA" id="ARBA00041297"/>
    </source>
</evidence>
<comment type="catalytic activity">
    <reaction evidence="10">
        <text>tetracosanoate + ATP + CoA = tetracosanoyl-CoA + AMP + diphosphate</text>
        <dbReference type="Rhea" id="RHEA:33639"/>
        <dbReference type="ChEBI" id="CHEBI:30616"/>
        <dbReference type="ChEBI" id="CHEBI:31014"/>
        <dbReference type="ChEBI" id="CHEBI:33019"/>
        <dbReference type="ChEBI" id="CHEBI:57287"/>
        <dbReference type="ChEBI" id="CHEBI:65052"/>
        <dbReference type="ChEBI" id="CHEBI:456215"/>
    </reaction>
    <physiologicalReaction direction="left-to-right" evidence="10">
        <dbReference type="Rhea" id="RHEA:33640"/>
    </physiologicalReaction>
</comment>
<keyword evidence="6" id="KW-0472">Membrane</keyword>
<dbReference type="FunFam" id="3.40.50.12780:FF:000005">
    <property type="entry name" value="Solute carrier family 27 member 6"/>
    <property type="match status" value="1"/>
</dbReference>
<dbReference type="PROSITE" id="PS00455">
    <property type="entry name" value="AMP_BINDING"/>
    <property type="match status" value="2"/>
</dbReference>
<dbReference type="AlphaFoldDB" id="A0A8J7NFV9"/>
<keyword evidence="2" id="KW-0813">Transport</keyword>
<dbReference type="PANTHER" id="PTHR43107">
    <property type="entry name" value="LONG-CHAIN FATTY ACID TRANSPORT PROTEIN"/>
    <property type="match status" value="1"/>
</dbReference>
<feature type="domain" description="AMP-dependent synthetase/ligase" evidence="11">
    <location>
        <begin position="525"/>
        <end position="731"/>
    </location>
</feature>
<keyword evidence="13" id="KW-1185">Reference proteome</keyword>
<accession>A0A8J7NFV9</accession>
<evidence type="ECO:0000256" key="3">
    <source>
        <dbReference type="ARBA" id="ARBA00022598"/>
    </source>
</evidence>
<evidence type="ECO:0000256" key="7">
    <source>
        <dbReference type="ARBA" id="ARBA00023098"/>
    </source>
</evidence>
<feature type="non-terminal residue" evidence="12">
    <location>
        <position position="811"/>
    </location>
</feature>
<keyword evidence="4" id="KW-0812">Transmembrane</keyword>
<evidence type="ECO:0000259" key="11">
    <source>
        <dbReference type="Pfam" id="PF00501"/>
    </source>
</evidence>
<evidence type="ECO:0000256" key="1">
    <source>
        <dbReference type="ARBA" id="ARBA00006432"/>
    </source>
</evidence>
<comment type="similarity">
    <text evidence="1">Belongs to the ATP-dependent AMP-binding enzyme family.</text>
</comment>
<dbReference type="InterPro" id="IPR042099">
    <property type="entry name" value="ANL_N_sf"/>
</dbReference>
<dbReference type="Pfam" id="PF00501">
    <property type="entry name" value="AMP-binding"/>
    <property type="match status" value="2"/>
</dbReference>
<dbReference type="GO" id="GO:0005886">
    <property type="term" value="C:plasma membrane"/>
    <property type="evidence" value="ECO:0007669"/>
    <property type="project" value="TreeGrafter"/>
</dbReference>
<dbReference type="GO" id="GO:0005324">
    <property type="term" value="F:long-chain fatty acid transmembrane transporter activity"/>
    <property type="evidence" value="ECO:0007669"/>
    <property type="project" value="TreeGrafter"/>
</dbReference>
<organism evidence="12 13">
    <name type="scientific">Atractosteus spatula</name>
    <name type="common">Alligator gar</name>
    <name type="synonym">Lepisosteus spatula</name>
    <dbReference type="NCBI Taxonomy" id="7917"/>
    <lineage>
        <taxon>Eukaryota</taxon>
        <taxon>Metazoa</taxon>
        <taxon>Chordata</taxon>
        <taxon>Craniata</taxon>
        <taxon>Vertebrata</taxon>
        <taxon>Euteleostomi</taxon>
        <taxon>Actinopterygii</taxon>
        <taxon>Neopterygii</taxon>
        <taxon>Holostei</taxon>
        <taxon>Semionotiformes</taxon>
        <taxon>Lepisosteidae</taxon>
        <taxon>Atractosteus</taxon>
    </lineage>
</organism>
<keyword evidence="5" id="KW-0547">Nucleotide-binding</keyword>
<dbReference type="GO" id="GO:0000166">
    <property type="term" value="F:nucleotide binding"/>
    <property type="evidence" value="ECO:0007669"/>
    <property type="project" value="UniProtKB-KW"/>
</dbReference>
<evidence type="ECO:0000256" key="5">
    <source>
        <dbReference type="ARBA" id="ARBA00022741"/>
    </source>
</evidence>
<keyword evidence="6" id="KW-1133">Transmembrane helix</keyword>
<dbReference type="InterPro" id="IPR020845">
    <property type="entry name" value="AMP-binding_CS"/>
</dbReference>
<dbReference type="GO" id="GO:0005789">
    <property type="term" value="C:endoplasmic reticulum membrane"/>
    <property type="evidence" value="ECO:0007669"/>
    <property type="project" value="TreeGrafter"/>
</dbReference>
<dbReference type="EMBL" id="JAAWVO010011627">
    <property type="protein sequence ID" value="MBN3313409.1"/>
    <property type="molecule type" value="Genomic_DNA"/>
</dbReference>
<feature type="domain" description="AMP-dependent synthetase/ligase" evidence="11">
    <location>
        <begin position="58"/>
        <end position="372"/>
    </location>
</feature>